<dbReference type="Proteomes" id="UP001244341">
    <property type="component" value="Chromosome 3b"/>
</dbReference>
<gene>
    <name evidence="1" type="ORF">OEZ85_011480</name>
</gene>
<name>A0ABY8TR55_TETOB</name>
<reference evidence="1 2" key="1">
    <citation type="submission" date="2023-05" db="EMBL/GenBank/DDBJ databases">
        <title>A 100% complete, gapless, phased diploid assembly of the Scenedesmus obliquus UTEX 3031 genome.</title>
        <authorList>
            <person name="Biondi T.C."/>
            <person name="Hanschen E.R."/>
            <person name="Kwon T."/>
            <person name="Eng W."/>
            <person name="Kruse C.P.S."/>
            <person name="Koehler S.I."/>
            <person name="Kunde Y."/>
            <person name="Gleasner C.D."/>
            <person name="You Mak K.T."/>
            <person name="Polle J."/>
            <person name="Hovde B.T."/>
            <person name="Starkenburg S.R."/>
        </authorList>
    </citation>
    <scope>NUCLEOTIDE SEQUENCE [LARGE SCALE GENOMIC DNA]</scope>
    <source>
        <strain evidence="1 2">DOE0152z</strain>
    </source>
</reference>
<organism evidence="1 2">
    <name type="scientific">Tetradesmus obliquus</name>
    <name type="common">Green alga</name>
    <name type="synonym">Acutodesmus obliquus</name>
    <dbReference type="NCBI Taxonomy" id="3088"/>
    <lineage>
        <taxon>Eukaryota</taxon>
        <taxon>Viridiplantae</taxon>
        <taxon>Chlorophyta</taxon>
        <taxon>core chlorophytes</taxon>
        <taxon>Chlorophyceae</taxon>
        <taxon>CS clade</taxon>
        <taxon>Sphaeropleales</taxon>
        <taxon>Scenedesmaceae</taxon>
        <taxon>Tetradesmus</taxon>
    </lineage>
</organism>
<evidence type="ECO:0000313" key="1">
    <source>
        <dbReference type="EMBL" id="WIA11359.1"/>
    </source>
</evidence>
<keyword evidence="2" id="KW-1185">Reference proteome</keyword>
<evidence type="ECO:0008006" key="3">
    <source>
        <dbReference type="Google" id="ProtNLM"/>
    </source>
</evidence>
<protein>
    <recommendedName>
        <fullName evidence="3">Activator of Hsp90 ATPase N-terminal domain-containing protein</fullName>
    </recommendedName>
</protein>
<evidence type="ECO:0000313" key="2">
    <source>
        <dbReference type="Proteomes" id="UP001244341"/>
    </source>
</evidence>
<dbReference type="EMBL" id="CP126210">
    <property type="protein sequence ID" value="WIA11359.1"/>
    <property type="molecule type" value="Genomic_DNA"/>
</dbReference>
<accession>A0ABY8TR55</accession>
<proteinExistence type="predicted"/>
<sequence length="202" mass="22496">MRAIRPFTAAPVHRQTAAAVAVPSPVAPQRLLVCSAAAKDATEQVPVTLPRTGFFISKTEVPAFIPRDDMMDQILRWALIEAEEGGQRNFGMPMKIHQRFRDGSTWGFEVEIIKEGERQADLSVGFDDEVCIKSEWIGQDGSGMPTKEGKQEEVAGKHFEIWKTCDRKVDEDLRATIRAFCTGLVSALNKYYAFGSVFAEEV</sequence>